<dbReference type="EMBL" id="MRCB01000034">
    <property type="protein sequence ID" value="OKH20136.1"/>
    <property type="molecule type" value="Genomic_DNA"/>
</dbReference>
<gene>
    <name evidence="2" type="ORF">NIES593_19795</name>
</gene>
<feature type="region of interest" description="Disordered" evidence="1">
    <location>
        <begin position="36"/>
        <end position="67"/>
    </location>
</feature>
<evidence type="ECO:0000256" key="1">
    <source>
        <dbReference type="SAM" id="MobiDB-lite"/>
    </source>
</evidence>
<keyword evidence="3" id="KW-1185">Reference proteome</keyword>
<evidence type="ECO:0000313" key="2">
    <source>
        <dbReference type="EMBL" id="OKH20136.1"/>
    </source>
</evidence>
<protein>
    <submittedName>
        <fullName evidence="2">Uncharacterized protein</fullName>
    </submittedName>
</protein>
<evidence type="ECO:0000313" key="3">
    <source>
        <dbReference type="Proteomes" id="UP000186868"/>
    </source>
</evidence>
<name>A0A1U7H975_9CYAN</name>
<feature type="compositionally biased region" description="Basic and acidic residues" evidence="1">
    <location>
        <begin position="53"/>
        <end position="67"/>
    </location>
</feature>
<sequence length="67" mass="8117">MSELEQNKRINQIRRQLTQAVERIKTLELYHFSFINDTDSRSPSPPTPLPIWERGEECRSRKPENWY</sequence>
<reference evidence="2 3" key="1">
    <citation type="submission" date="2016-11" db="EMBL/GenBank/DDBJ databases">
        <title>Draft Genome Sequences of Nine Cyanobacterial Strains from Diverse Habitats.</title>
        <authorList>
            <person name="Zhu T."/>
            <person name="Hou S."/>
            <person name="Lu X."/>
            <person name="Hess W.R."/>
        </authorList>
    </citation>
    <scope>NUCLEOTIDE SEQUENCE [LARGE SCALE GENOMIC DNA]</scope>
    <source>
        <strain evidence="2 3">NIES-593</strain>
    </source>
</reference>
<accession>A0A1U7H975</accession>
<organism evidence="2 3">
    <name type="scientific">Hydrococcus rivularis NIES-593</name>
    <dbReference type="NCBI Taxonomy" id="1921803"/>
    <lineage>
        <taxon>Bacteria</taxon>
        <taxon>Bacillati</taxon>
        <taxon>Cyanobacteriota</taxon>
        <taxon>Cyanophyceae</taxon>
        <taxon>Pleurocapsales</taxon>
        <taxon>Hydrococcaceae</taxon>
        <taxon>Hydrococcus</taxon>
    </lineage>
</organism>
<dbReference type="AlphaFoldDB" id="A0A1U7H975"/>
<comment type="caution">
    <text evidence="2">The sequence shown here is derived from an EMBL/GenBank/DDBJ whole genome shotgun (WGS) entry which is preliminary data.</text>
</comment>
<dbReference type="Proteomes" id="UP000186868">
    <property type="component" value="Unassembled WGS sequence"/>
</dbReference>
<proteinExistence type="predicted"/>